<dbReference type="EMBL" id="CAJOBJ010211117">
    <property type="protein sequence ID" value="CAF5011268.1"/>
    <property type="molecule type" value="Genomic_DNA"/>
</dbReference>
<name>A0A8S2YGI9_9BILA</name>
<accession>A0A8S2YGI9</accession>
<feature type="non-terminal residue" evidence="1">
    <location>
        <position position="1"/>
    </location>
</feature>
<dbReference type="AlphaFoldDB" id="A0A8S2YGI9"/>
<sequence>MVKGIKHARNKSAHAKLAKYLLLVNRIGPLEPNITMSAAVFPINARTNIINDILFVIH</sequence>
<comment type="caution">
    <text evidence="1">The sequence shown here is derived from an EMBL/GenBank/DDBJ whole genome shotgun (WGS) entry which is preliminary data.</text>
</comment>
<evidence type="ECO:0000313" key="3">
    <source>
        <dbReference type="Proteomes" id="UP000681720"/>
    </source>
</evidence>
<dbReference type="EMBL" id="CAJOBJ010093533">
    <property type="protein sequence ID" value="CAF4553796.1"/>
    <property type="molecule type" value="Genomic_DNA"/>
</dbReference>
<dbReference type="Proteomes" id="UP000681720">
    <property type="component" value="Unassembled WGS sequence"/>
</dbReference>
<proteinExistence type="predicted"/>
<protein>
    <submittedName>
        <fullName evidence="1">Uncharacterized protein</fullName>
    </submittedName>
</protein>
<evidence type="ECO:0000313" key="2">
    <source>
        <dbReference type="EMBL" id="CAF5011268.1"/>
    </source>
</evidence>
<evidence type="ECO:0000313" key="1">
    <source>
        <dbReference type="EMBL" id="CAF4553796.1"/>
    </source>
</evidence>
<organism evidence="1 3">
    <name type="scientific">Rotaria magnacalcarata</name>
    <dbReference type="NCBI Taxonomy" id="392030"/>
    <lineage>
        <taxon>Eukaryota</taxon>
        <taxon>Metazoa</taxon>
        <taxon>Spiralia</taxon>
        <taxon>Gnathifera</taxon>
        <taxon>Rotifera</taxon>
        <taxon>Eurotatoria</taxon>
        <taxon>Bdelloidea</taxon>
        <taxon>Philodinida</taxon>
        <taxon>Philodinidae</taxon>
        <taxon>Rotaria</taxon>
    </lineage>
</organism>
<gene>
    <name evidence="1" type="ORF">GIL414_LOCUS36951</name>
    <name evidence="2" type="ORF">GIL414_LOCUS57879</name>
</gene>
<reference evidence="1" key="1">
    <citation type="submission" date="2021-02" db="EMBL/GenBank/DDBJ databases">
        <authorList>
            <person name="Nowell W R."/>
        </authorList>
    </citation>
    <scope>NUCLEOTIDE SEQUENCE</scope>
</reference>